<comment type="caution">
    <text evidence="2">The sequence shown here is derived from an EMBL/GenBank/DDBJ whole genome shotgun (WGS) entry which is preliminary data.</text>
</comment>
<dbReference type="Proteomes" id="UP000485058">
    <property type="component" value="Unassembled WGS sequence"/>
</dbReference>
<dbReference type="EMBL" id="BLLF01000812">
    <property type="protein sequence ID" value="GFH15148.1"/>
    <property type="molecule type" value="Genomic_DNA"/>
</dbReference>
<protein>
    <submittedName>
        <fullName evidence="2">Uncharacterized protein</fullName>
    </submittedName>
</protein>
<sequence length="181" mass="19095">MSVWHWSEVGTRACMLPVHAAAAVELGKARQHVESSATASLAPSPSILGAALGSSRPPVHTTSQSSRSNSGTTPEHILRSSIAASTGSAQGRGKLGRPSPALPHTLQALAFVFLHLYVCTMCWGKLCMRASRHNLAAATAETALYAIMTIRGVPCSVDRVIHTELSLTAQLLSLISFFATH</sequence>
<feature type="region of interest" description="Disordered" evidence="1">
    <location>
        <begin position="52"/>
        <end position="76"/>
    </location>
</feature>
<dbReference type="AlphaFoldDB" id="A0A699Z7K2"/>
<proteinExistence type="predicted"/>
<accession>A0A699Z7K2</accession>
<evidence type="ECO:0000313" key="2">
    <source>
        <dbReference type="EMBL" id="GFH15148.1"/>
    </source>
</evidence>
<organism evidence="2 3">
    <name type="scientific">Haematococcus lacustris</name>
    <name type="common">Green alga</name>
    <name type="synonym">Haematococcus pluvialis</name>
    <dbReference type="NCBI Taxonomy" id="44745"/>
    <lineage>
        <taxon>Eukaryota</taxon>
        <taxon>Viridiplantae</taxon>
        <taxon>Chlorophyta</taxon>
        <taxon>core chlorophytes</taxon>
        <taxon>Chlorophyceae</taxon>
        <taxon>CS clade</taxon>
        <taxon>Chlamydomonadales</taxon>
        <taxon>Haematococcaceae</taxon>
        <taxon>Haematococcus</taxon>
    </lineage>
</organism>
<name>A0A699Z7K2_HAELA</name>
<reference evidence="2 3" key="1">
    <citation type="submission" date="2020-02" db="EMBL/GenBank/DDBJ databases">
        <title>Draft genome sequence of Haematococcus lacustris strain NIES-144.</title>
        <authorList>
            <person name="Morimoto D."/>
            <person name="Nakagawa S."/>
            <person name="Yoshida T."/>
            <person name="Sawayama S."/>
        </authorList>
    </citation>
    <scope>NUCLEOTIDE SEQUENCE [LARGE SCALE GENOMIC DNA]</scope>
    <source>
        <strain evidence="2 3">NIES-144</strain>
    </source>
</reference>
<feature type="compositionally biased region" description="Polar residues" evidence="1">
    <location>
        <begin position="60"/>
        <end position="73"/>
    </location>
</feature>
<gene>
    <name evidence="2" type="ORF">HaLaN_11321</name>
</gene>
<evidence type="ECO:0000256" key="1">
    <source>
        <dbReference type="SAM" id="MobiDB-lite"/>
    </source>
</evidence>
<keyword evidence="3" id="KW-1185">Reference proteome</keyword>
<evidence type="ECO:0000313" key="3">
    <source>
        <dbReference type="Proteomes" id="UP000485058"/>
    </source>
</evidence>